<accession>A0AAD9XJS8</accession>
<evidence type="ECO:0008006" key="3">
    <source>
        <dbReference type="Google" id="ProtNLM"/>
    </source>
</evidence>
<sequence>MRATVDGCSESLKGDRLKILEELWKSFRRENQAWRQKSRINWLTEGDKNTNFFQNMANGRRRRNFITNISFQGVNISNPIILRSNIFSFFENHFQKESWQRPKMALPNLKRLSQLQSQGLEEEFSLEEVWRVVSCCDGNKAPGSNGINLNFFKVHWDVIQSDFMNFINEFYKDKGVVQVLNRAFIALIPKVDNLQTMSNFRPISLVSSMYNVLAKVLANRVKLVMVRSFESPRWLLSRIVRFLTVWLLLKR</sequence>
<evidence type="ECO:0000313" key="2">
    <source>
        <dbReference type="Proteomes" id="UP001280121"/>
    </source>
</evidence>
<dbReference type="PANTHER" id="PTHR19446">
    <property type="entry name" value="REVERSE TRANSCRIPTASES"/>
    <property type="match status" value="1"/>
</dbReference>
<dbReference type="Proteomes" id="UP001280121">
    <property type="component" value="Unassembled WGS sequence"/>
</dbReference>
<gene>
    <name evidence="1" type="ORF">Ddye_007272</name>
</gene>
<evidence type="ECO:0000313" key="1">
    <source>
        <dbReference type="EMBL" id="KAK2660739.1"/>
    </source>
</evidence>
<name>A0AAD9XJS8_9ROSI</name>
<dbReference type="EMBL" id="JANJYI010000002">
    <property type="protein sequence ID" value="KAK2660739.1"/>
    <property type="molecule type" value="Genomic_DNA"/>
</dbReference>
<protein>
    <recommendedName>
        <fullName evidence="3">Reverse transcriptase</fullName>
    </recommendedName>
</protein>
<reference evidence="1" key="1">
    <citation type="journal article" date="2023" name="Plant J.">
        <title>Genome sequences and population genomics provide insights into the demographic history, inbreeding, and mutation load of two 'living fossil' tree species of Dipteronia.</title>
        <authorList>
            <person name="Feng Y."/>
            <person name="Comes H.P."/>
            <person name="Chen J."/>
            <person name="Zhu S."/>
            <person name="Lu R."/>
            <person name="Zhang X."/>
            <person name="Li P."/>
            <person name="Qiu J."/>
            <person name="Olsen K.M."/>
            <person name="Qiu Y."/>
        </authorList>
    </citation>
    <scope>NUCLEOTIDE SEQUENCE</scope>
    <source>
        <strain evidence="1">KIB01</strain>
    </source>
</reference>
<dbReference type="AlphaFoldDB" id="A0AAD9XJS8"/>
<comment type="caution">
    <text evidence="1">The sequence shown here is derived from an EMBL/GenBank/DDBJ whole genome shotgun (WGS) entry which is preliminary data.</text>
</comment>
<proteinExistence type="predicted"/>
<organism evidence="1 2">
    <name type="scientific">Dipteronia dyeriana</name>
    <dbReference type="NCBI Taxonomy" id="168575"/>
    <lineage>
        <taxon>Eukaryota</taxon>
        <taxon>Viridiplantae</taxon>
        <taxon>Streptophyta</taxon>
        <taxon>Embryophyta</taxon>
        <taxon>Tracheophyta</taxon>
        <taxon>Spermatophyta</taxon>
        <taxon>Magnoliopsida</taxon>
        <taxon>eudicotyledons</taxon>
        <taxon>Gunneridae</taxon>
        <taxon>Pentapetalae</taxon>
        <taxon>rosids</taxon>
        <taxon>malvids</taxon>
        <taxon>Sapindales</taxon>
        <taxon>Sapindaceae</taxon>
        <taxon>Hippocastanoideae</taxon>
        <taxon>Acereae</taxon>
        <taxon>Dipteronia</taxon>
    </lineage>
</organism>
<keyword evidence="2" id="KW-1185">Reference proteome</keyword>